<keyword evidence="2" id="KW-1185">Reference proteome</keyword>
<name>G0N954_CAEBE</name>
<dbReference type="AlphaFoldDB" id="G0N954"/>
<accession>G0N954</accession>
<evidence type="ECO:0000313" key="2">
    <source>
        <dbReference type="Proteomes" id="UP000008068"/>
    </source>
</evidence>
<gene>
    <name evidence="1" type="ORF">CAEBREN_06869</name>
</gene>
<dbReference type="HOGENOM" id="CLU_2544613_0_0_1"/>
<sequence length="83" mass="9582">MCSSLSSLEFSFVLFRISCIQKEALLLPAFTYTFFQSSDPLRPTVRKLSETSDMFSDLGLKRILIFFQYCGSCKFLLTRYILA</sequence>
<dbReference type="Proteomes" id="UP000008068">
    <property type="component" value="Unassembled WGS sequence"/>
</dbReference>
<evidence type="ECO:0000313" key="1">
    <source>
        <dbReference type="EMBL" id="EGT55520.1"/>
    </source>
</evidence>
<reference evidence="2" key="1">
    <citation type="submission" date="2011-07" db="EMBL/GenBank/DDBJ databases">
        <authorList>
            <consortium name="Caenorhabditis brenneri Sequencing and Analysis Consortium"/>
            <person name="Wilson R.K."/>
        </authorList>
    </citation>
    <scope>NUCLEOTIDE SEQUENCE [LARGE SCALE GENOMIC DNA]</scope>
    <source>
        <strain evidence="2">PB2801</strain>
    </source>
</reference>
<dbReference type="InParanoid" id="G0N954"/>
<dbReference type="EMBL" id="GL379851">
    <property type="protein sequence ID" value="EGT55520.1"/>
    <property type="molecule type" value="Genomic_DNA"/>
</dbReference>
<organism evidence="2">
    <name type="scientific">Caenorhabditis brenneri</name>
    <name type="common">Nematode worm</name>
    <dbReference type="NCBI Taxonomy" id="135651"/>
    <lineage>
        <taxon>Eukaryota</taxon>
        <taxon>Metazoa</taxon>
        <taxon>Ecdysozoa</taxon>
        <taxon>Nematoda</taxon>
        <taxon>Chromadorea</taxon>
        <taxon>Rhabditida</taxon>
        <taxon>Rhabditina</taxon>
        <taxon>Rhabditomorpha</taxon>
        <taxon>Rhabditoidea</taxon>
        <taxon>Rhabditidae</taxon>
        <taxon>Peloderinae</taxon>
        <taxon>Caenorhabditis</taxon>
    </lineage>
</organism>
<proteinExistence type="predicted"/>
<protein>
    <submittedName>
        <fullName evidence="1">Uncharacterized protein</fullName>
    </submittedName>
</protein>